<organism evidence="2 3">
    <name type="scientific">Thioclava kandeliae</name>
    <dbReference type="NCBI Taxonomy" id="3070818"/>
    <lineage>
        <taxon>Bacteria</taxon>
        <taxon>Pseudomonadati</taxon>
        <taxon>Pseudomonadota</taxon>
        <taxon>Alphaproteobacteria</taxon>
        <taxon>Rhodobacterales</taxon>
        <taxon>Paracoccaceae</taxon>
        <taxon>Thioclava</taxon>
    </lineage>
</organism>
<evidence type="ECO:0000313" key="3">
    <source>
        <dbReference type="Proteomes" id="UP001438953"/>
    </source>
</evidence>
<dbReference type="RefSeq" id="WP_350936285.1">
    <property type="nucleotide sequence ID" value="NZ_JAYWLC010000005.1"/>
</dbReference>
<dbReference type="InterPro" id="IPR031571">
    <property type="entry name" value="RcpC_dom"/>
</dbReference>
<evidence type="ECO:0000313" key="2">
    <source>
        <dbReference type="EMBL" id="MER5171746.1"/>
    </source>
</evidence>
<dbReference type="Pfam" id="PF16976">
    <property type="entry name" value="RcpC"/>
    <property type="match status" value="1"/>
</dbReference>
<gene>
    <name evidence="2" type="primary">cpaB</name>
    <name evidence="2" type="ORF">VSX56_08145</name>
</gene>
<dbReference type="Proteomes" id="UP001438953">
    <property type="component" value="Unassembled WGS sequence"/>
</dbReference>
<dbReference type="CDD" id="cd11614">
    <property type="entry name" value="SAF_CpaB_FlgA_like"/>
    <property type="match status" value="1"/>
</dbReference>
<keyword evidence="3" id="KW-1185">Reference proteome</keyword>
<feature type="domain" description="Flp pilus assembly protein RcpC/CpaB" evidence="1">
    <location>
        <begin position="138"/>
        <end position="238"/>
    </location>
</feature>
<name>A0ABV1SFR5_9RHOB</name>
<dbReference type="NCBIfam" id="TIGR03177">
    <property type="entry name" value="pilus_cpaB"/>
    <property type="match status" value="1"/>
</dbReference>
<comment type="caution">
    <text evidence="2">The sequence shown here is derived from an EMBL/GenBank/DDBJ whole genome shotgun (WGS) entry which is preliminary data.</text>
</comment>
<proteinExistence type="predicted"/>
<dbReference type="InterPro" id="IPR017592">
    <property type="entry name" value="Pilus_assmbl_Flp-typ_CpaB"/>
</dbReference>
<protein>
    <submittedName>
        <fullName evidence="2">Flp pilus assembly protein CpaB</fullName>
    </submittedName>
</protein>
<reference evidence="2 3" key="1">
    <citation type="submission" date="2024-06" db="EMBL/GenBank/DDBJ databases">
        <title>Thioclava kandeliae sp. nov. from a rhizosphere soil sample of Kandelia candel in a mangrove.</title>
        <authorList>
            <person name="Mu T."/>
        </authorList>
    </citation>
    <scope>NUCLEOTIDE SEQUENCE [LARGE SCALE GENOMIC DNA]</scope>
    <source>
        <strain evidence="2 3">CPCC 100088</strain>
    </source>
</reference>
<sequence length="292" mass="31318">MRLIFGLVFILGVALAGMAVYMTQGKIAEFQAQRDYLLKERQSMTQMADMVVVKHPLKYGERFTQSDLEVIKVQKGKLPEGAFTAISGPQGDGSAQDAAKKAAFIEGETRPRAALRSYEANEPLIATKITEPGVDAGITARLEPGMRAFTIGVNASSGVSGFLRPGDHVDVYWYGQVNGRDVAKLIESNVKLIAIDQNADADRSEETVVARNVTAEISPEQVAALTLAQSTGKIMLSLVGNVLDTSDLGTIELDRDQLLGTPEIAAAPAPKVCTIKTRKGTEVIETPIPCTN</sequence>
<accession>A0ABV1SFR5</accession>
<dbReference type="EMBL" id="JAYWLC010000005">
    <property type="protein sequence ID" value="MER5171746.1"/>
    <property type="molecule type" value="Genomic_DNA"/>
</dbReference>
<evidence type="ECO:0000259" key="1">
    <source>
        <dbReference type="Pfam" id="PF16976"/>
    </source>
</evidence>